<dbReference type="PANTHER" id="PTHR10130:SF0">
    <property type="entry name" value="GH08708P"/>
    <property type="match status" value="1"/>
</dbReference>
<dbReference type="Proteomes" id="UP000541444">
    <property type="component" value="Unassembled WGS sequence"/>
</dbReference>
<sequence>MHLEIKNLLFVQAIASMMRAQDVDPKNLEVLLALGASHTNELEQAATLKYLDGWLQNHPKYSTIAPLERSNSLYYAHVARLFNEAAQISPDDADVHIVLGVLYNLSREYDKAIRHIEEDPIHGYYRVFIETKETPQIVSIPVEESPLRLRYDKSKIKKKKSTKYLEKTSRPLKVPTSKTFNPESLKRKAKTKSQKPKVKKVMADYLSEEELDDLTKDYNSDEEFEIKKEDVDNVDEEVVRWTREELMRQFENNEFEDLTKDPFFDNVDAEKDYHSNHTSHDGDDVPTMGHIEDHEKFTDNRDFVMASSKLYEKEDYEDEEPFLPLQAPESMLTIGMEWPNISECRSFMKDFAITQRFTFRQKKNESKMIRYVCKERPSCPWWVFITRLNDGHTMTLKNGHFIHECSGKNDTLNRNANIIWVTKEIENLIRDASTTKPMQISDIVYRRFGVRVSYYTV</sequence>
<evidence type="ECO:0000313" key="6">
    <source>
        <dbReference type="Proteomes" id="UP000541444"/>
    </source>
</evidence>
<dbReference type="GO" id="GO:0005829">
    <property type="term" value="C:cytosol"/>
    <property type="evidence" value="ECO:0007669"/>
    <property type="project" value="TreeGrafter"/>
</dbReference>
<keyword evidence="2" id="KW-0802">TPR repeat</keyword>
<organism evidence="5 6">
    <name type="scientific">Kingdonia uniflora</name>
    <dbReference type="NCBI Taxonomy" id="39325"/>
    <lineage>
        <taxon>Eukaryota</taxon>
        <taxon>Viridiplantae</taxon>
        <taxon>Streptophyta</taxon>
        <taxon>Embryophyta</taxon>
        <taxon>Tracheophyta</taxon>
        <taxon>Spermatophyta</taxon>
        <taxon>Magnoliopsida</taxon>
        <taxon>Ranunculales</taxon>
        <taxon>Circaeasteraceae</taxon>
        <taxon>Kingdonia</taxon>
    </lineage>
</organism>
<accession>A0A7J7LJK8</accession>
<comment type="caution">
    <text evidence="5">The sequence shown here is derived from an EMBL/GenBank/DDBJ whole genome shotgun (WGS) entry which is preliminary data.</text>
</comment>
<dbReference type="InterPro" id="IPR004332">
    <property type="entry name" value="Transposase_MuDR"/>
</dbReference>
<dbReference type="AlphaFoldDB" id="A0A7J7LJK8"/>
<dbReference type="GO" id="GO:0005052">
    <property type="term" value="F:peroxisome matrix targeting signal-1 binding"/>
    <property type="evidence" value="ECO:0007669"/>
    <property type="project" value="TreeGrafter"/>
</dbReference>
<dbReference type="Pfam" id="PF03108">
    <property type="entry name" value="DBD_Tnp_Mut"/>
    <property type="match status" value="1"/>
</dbReference>
<evidence type="ECO:0000259" key="4">
    <source>
        <dbReference type="Pfam" id="PF03108"/>
    </source>
</evidence>
<gene>
    <name evidence="5" type="ORF">GIB67_002677</name>
</gene>
<proteinExistence type="predicted"/>
<feature type="region of interest" description="Disordered" evidence="3">
    <location>
        <begin position="171"/>
        <end position="196"/>
    </location>
</feature>
<dbReference type="OrthoDB" id="10006023at2759"/>
<dbReference type="GO" id="GO:0016560">
    <property type="term" value="P:protein import into peroxisome matrix, docking"/>
    <property type="evidence" value="ECO:0007669"/>
    <property type="project" value="TreeGrafter"/>
</dbReference>
<dbReference type="PANTHER" id="PTHR10130">
    <property type="entry name" value="PEROXISOMAL TARGETING SIGNAL 1 RECEPTOR PEX5"/>
    <property type="match status" value="1"/>
</dbReference>
<evidence type="ECO:0000313" key="5">
    <source>
        <dbReference type="EMBL" id="KAF6142813.1"/>
    </source>
</evidence>
<evidence type="ECO:0000256" key="3">
    <source>
        <dbReference type="SAM" id="MobiDB-lite"/>
    </source>
</evidence>
<protein>
    <recommendedName>
        <fullName evidence="4">Transposase MuDR plant domain-containing protein</fullName>
    </recommendedName>
</protein>
<dbReference type="InterPro" id="IPR024111">
    <property type="entry name" value="PEX5/PEX5L"/>
</dbReference>
<evidence type="ECO:0000256" key="2">
    <source>
        <dbReference type="ARBA" id="ARBA00022803"/>
    </source>
</evidence>
<reference evidence="5 6" key="1">
    <citation type="journal article" date="2020" name="IScience">
        <title>Genome Sequencing of the Endangered Kingdonia uniflora (Circaeasteraceae, Ranunculales) Reveals Potential Mechanisms of Evolutionary Specialization.</title>
        <authorList>
            <person name="Sun Y."/>
            <person name="Deng T."/>
            <person name="Zhang A."/>
            <person name="Moore M.J."/>
            <person name="Landis J.B."/>
            <person name="Lin N."/>
            <person name="Zhang H."/>
            <person name="Zhang X."/>
            <person name="Huang J."/>
            <person name="Zhang X."/>
            <person name="Sun H."/>
            <person name="Wang H."/>
        </authorList>
    </citation>
    <scope>NUCLEOTIDE SEQUENCE [LARGE SCALE GENOMIC DNA]</scope>
    <source>
        <strain evidence="5">TB1705</strain>
        <tissue evidence="5">Leaf</tissue>
    </source>
</reference>
<keyword evidence="1" id="KW-0677">Repeat</keyword>
<feature type="domain" description="Transposase MuDR plant" evidence="4">
    <location>
        <begin position="332"/>
        <end position="393"/>
    </location>
</feature>
<feature type="compositionally biased region" description="Basic residues" evidence="3">
    <location>
        <begin position="187"/>
        <end position="196"/>
    </location>
</feature>
<dbReference type="SUPFAM" id="SSF48452">
    <property type="entry name" value="TPR-like"/>
    <property type="match status" value="1"/>
</dbReference>
<name>A0A7J7LJK8_9MAGN</name>
<keyword evidence="6" id="KW-1185">Reference proteome</keyword>
<dbReference type="Gene3D" id="1.25.40.10">
    <property type="entry name" value="Tetratricopeptide repeat domain"/>
    <property type="match status" value="1"/>
</dbReference>
<dbReference type="InterPro" id="IPR011990">
    <property type="entry name" value="TPR-like_helical_dom_sf"/>
</dbReference>
<dbReference type="EMBL" id="JACGCM010002238">
    <property type="protein sequence ID" value="KAF6142813.1"/>
    <property type="molecule type" value="Genomic_DNA"/>
</dbReference>
<evidence type="ECO:0000256" key="1">
    <source>
        <dbReference type="ARBA" id="ARBA00022737"/>
    </source>
</evidence>
<dbReference type="GO" id="GO:0005778">
    <property type="term" value="C:peroxisomal membrane"/>
    <property type="evidence" value="ECO:0007669"/>
    <property type="project" value="TreeGrafter"/>
</dbReference>